<gene>
    <name evidence="1" type="ORF">CDAR_293621</name>
</gene>
<accession>A0AAV4R2G7</accession>
<proteinExistence type="predicted"/>
<protein>
    <submittedName>
        <fullName evidence="1">Uncharacterized protein</fullName>
    </submittedName>
</protein>
<reference evidence="1 2" key="1">
    <citation type="submission" date="2021-06" db="EMBL/GenBank/DDBJ databases">
        <title>Caerostris darwini draft genome.</title>
        <authorList>
            <person name="Kono N."/>
            <person name="Arakawa K."/>
        </authorList>
    </citation>
    <scope>NUCLEOTIDE SEQUENCE [LARGE SCALE GENOMIC DNA]</scope>
</reference>
<name>A0AAV4R2G7_9ARAC</name>
<comment type="caution">
    <text evidence="1">The sequence shown here is derived from an EMBL/GenBank/DDBJ whole genome shotgun (WGS) entry which is preliminary data.</text>
</comment>
<evidence type="ECO:0000313" key="1">
    <source>
        <dbReference type="EMBL" id="GIY14501.1"/>
    </source>
</evidence>
<keyword evidence="2" id="KW-1185">Reference proteome</keyword>
<sequence length="68" mass="7660">MHVPTSTTQLEAIQHVTPNEKHQVQDVANLDGDVRYLSTVTDVGLSTNLSQNHASYWVEEDPSQVQYH</sequence>
<evidence type="ECO:0000313" key="2">
    <source>
        <dbReference type="Proteomes" id="UP001054837"/>
    </source>
</evidence>
<dbReference type="Proteomes" id="UP001054837">
    <property type="component" value="Unassembled WGS sequence"/>
</dbReference>
<organism evidence="1 2">
    <name type="scientific">Caerostris darwini</name>
    <dbReference type="NCBI Taxonomy" id="1538125"/>
    <lineage>
        <taxon>Eukaryota</taxon>
        <taxon>Metazoa</taxon>
        <taxon>Ecdysozoa</taxon>
        <taxon>Arthropoda</taxon>
        <taxon>Chelicerata</taxon>
        <taxon>Arachnida</taxon>
        <taxon>Araneae</taxon>
        <taxon>Araneomorphae</taxon>
        <taxon>Entelegynae</taxon>
        <taxon>Araneoidea</taxon>
        <taxon>Araneidae</taxon>
        <taxon>Caerostris</taxon>
    </lineage>
</organism>
<dbReference type="AlphaFoldDB" id="A0AAV4R2G7"/>
<dbReference type="EMBL" id="BPLQ01005371">
    <property type="protein sequence ID" value="GIY14501.1"/>
    <property type="molecule type" value="Genomic_DNA"/>
</dbReference>